<dbReference type="STRING" id="1798002.A2478_05440"/>
<dbReference type="InterPro" id="IPR027417">
    <property type="entry name" value="P-loop_NTPase"/>
</dbReference>
<accession>A0A1F5SZH5</accession>
<dbReference type="FunFam" id="3.40.50.300:FF:000285">
    <property type="entry name" value="Sporulation initiation inhibitor Soj"/>
    <property type="match status" value="1"/>
</dbReference>
<sequence>MAEIISIVNQKGGVGKTTTAVNLGAYLAEHGKFVLLVDLDPQANASSGLGVNYTDLDKGIYQALIGTHLVREIVMPTGIHGYRVAPATPSLAGANIELVDIARREFRLSDALLEVKADYDIILIDCPPSLGILTINGLVAADHILIPVQAEYYALEGLSQLINTIGLVRDNIKPELNILGAIITMFDKRTKLSGQVMEELYKYFPDKIFRSIVPRNVRLSEAPSHGMPISKYDPSSKGAKAYSKLAREVIEIFLQKEI</sequence>
<organism evidence="2 3">
    <name type="scientific">Candidatus Falkowbacteria bacterium RIFOXYC2_FULL_36_12</name>
    <dbReference type="NCBI Taxonomy" id="1798002"/>
    <lineage>
        <taxon>Bacteria</taxon>
        <taxon>Candidatus Falkowiibacteriota</taxon>
    </lineage>
</organism>
<dbReference type="AlphaFoldDB" id="A0A1F5SZH5"/>
<comment type="caution">
    <text evidence="2">The sequence shown here is derived from an EMBL/GenBank/DDBJ whole genome shotgun (WGS) entry which is preliminary data.</text>
</comment>
<feature type="domain" description="AAA" evidence="1">
    <location>
        <begin position="3"/>
        <end position="178"/>
    </location>
</feature>
<dbReference type="InterPro" id="IPR025669">
    <property type="entry name" value="AAA_dom"/>
</dbReference>
<dbReference type="PANTHER" id="PTHR13696">
    <property type="entry name" value="P-LOOP CONTAINING NUCLEOSIDE TRIPHOSPHATE HYDROLASE"/>
    <property type="match status" value="1"/>
</dbReference>
<dbReference type="EMBL" id="MFGJ01000007">
    <property type="protein sequence ID" value="OGF31896.1"/>
    <property type="molecule type" value="Genomic_DNA"/>
</dbReference>
<dbReference type="CDD" id="cd02042">
    <property type="entry name" value="ParAB_family"/>
    <property type="match status" value="1"/>
</dbReference>
<dbReference type="Proteomes" id="UP000179001">
    <property type="component" value="Unassembled WGS sequence"/>
</dbReference>
<dbReference type="Gene3D" id="3.40.50.300">
    <property type="entry name" value="P-loop containing nucleotide triphosphate hydrolases"/>
    <property type="match status" value="1"/>
</dbReference>
<dbReference type="SUPFAM" id="SSF52540">
    <property type="entry name" value="P-loop containing nucleoside triphosphate hydrolases"/>
    <property type="match status" value="1"/>
</dbReference>
<name>A0A1F5SZH5_9BACT</name>
<evidence type="ECO:0000313" key="3">
    <source>
        <dbReference type="Proteomes" id="UP000179001"/>
    </source>
</evidence>
<reference evidence="2 3" key="1">
    <citation type="journal article" date="2016" name="Nat. Commun.">
        <title>Thousands of microbial genomes shed light on interconnected biogeochemical processes in an aquifer system.</title>
        <authorList>
            <person name="Anantharaman K."/>
            <person name="Brown C.T."/>
            <person name="Hug L.A."/>
            <person name="Sharon I."/>
            <person name="Castelle C.J."/>
            <person name="Probst A.J."/>
            <person name="Thomas B.C."/>
            <person name="Singh A."/>
            <person name="Wilkins M.J."/>
            <person name="Karaoz U."/>
            <person name="Brodie E.L."/>
            <person name="Williams K.H."/>
            <person name="Hubbard S.S."/>
            <person name="Banfield J.F."/>
        </authorList>
    </citation>
    <scope>NUCLEOTIDE SEQUENCE [LARGE SCALE GENOMIC DNA]</scope>
</reference>
<gene>
    <name evidence="2" type="ORF">A2478_05440</name>
</gene>
<dbReference type="Pfam" id="PF13614">
    <property type="entry name" value="AAA_31"/>
    <property type="match status" value="1"/>
</dbReference>
<dbReference type="PIRSF" id="PIRSF009320">
    <property type="entry name" value="Nuc_binding_HP_1000"/>
    <property type="match status" value="1"/>
</dbReference>
<evidence type="ECO:0000313" key="2">
    <source>
        <dbReference type="EMBL" id="OGF31896.1"/>
    </source>
</evidence>
<evidence type="ECO:0000259" key="1">
    <source>
        <dbReference type="Pfam" id="PF13614"/>
    </source>
</evidence>
<proteinExistence type="predicted"/>
<protein>
    <submittedName>
        <fullName evidence="2">Chromosome partitioning protein ParA</fullName>
    </submittedName>
</protein>
<dbReference type="PANTHER" id="PTHR13696:SF52">
    <property type="entry name" value="PARA FAMILY PROTEIN CT_582"/>
    <property type="match status" value="1"/>
</dbReference>
<dbReference type="InterPro" id="IPR050678">
    <property type="entry name" value="DNA_Partitioning_ATPase"/>
</dbReference>